<name>A0A5C6W8X2_9BACI</name>
<reference evidence="2 3" key="1">
    <citation type="journal article" date="2005" name="Int. J. Syst. Evol. Microbiol.">
        <title>Bacillus litoralis sp. nov., isolated from a tidal flat of the Yellow Sea in Korea.</title>
        <authorList>
            <person name="Yoon J.H."/>
            <person name="Oh T.K."/>
        </authorList>
    </citation>
    <scope>NUCLEOTIDE SEQUENCE [LARGE SCALE GENOMIC DNA]</scope>
    <source>
        <strain evidence="2 3">SW-211</strain>
    </source>
</reference>
<proteinExistence type="predicted"/>
<dbReference type="OrthoDB" id="2968329at2"/>
<protein>
    <submittedName>
        <fullName evidence="2">Uncharacterized protein</fullName>
    </submittedName>
</protein>
<evidence type="ECO:0000313" key="3">
    <source>
        <dbReference type="Proteomes" id="UP000321363"/>
    </source>
</evidence>
<gene>
    <name evidence="2" type="ORF">FS935_01465</name>
</gene>
<sequence length="75" mass="8389">MKANGGYGASDFSVVYSKSNEKISTLKKRSLVNNTLTENLLSQDGYYISNFNQDCLTSLAVITMSIMVDIYFFNN</sequence>
<dbReference type="RefSeq" id="WP_146945750.1">
    <property type="nucleotide sequence ID" value="NZ_VOQF01000001.1"/>
</dbReference>
<evidence type="ECO:0000256" key="1">
    <source>
        <dbReference type="SAM" id="Phobius"/>
    </source>
</evidence>
<comment type="caution">
    <text evidence="2">The sequence shown here is derived from an EMBL/GenBank/DDBJ whole genome shotgun (WGS) entry which is preliminary data.</text>
</comment>
<feature type="transmembrane region" description="Helical" evidence="1">
    <location>
        <begin position="55"/>
        <end position="73"/>
    </location>
</feature>
<keyword evidence="1" id="KW-1133">Transmembrane helix</keyword>
<keyword evidence="1" id="KW-0472">Membrane</keyword>
<dbReference type="AlphaFoldDB" id="A0A5C6W8X2"/>
<dbReference type="Proteomes" id="UP000321363">
    <property type="component" value="Unassembled WGS sequence"/>
</dbReference>
<keyword evidence="3" id="KW-1185">Reference proteome</keyword>
<organism evidence="2 3">
    <name type="scientific">Metabacillus litoralis</name>
    <dbReference type="NCBI Taxonomy" id="152268"/>
    <lineage>
        <taxon>Bacteria</taxon>
        <taxon>Bacillati</taxon>
        <taxon>Bacillota</taxon>
        <taxon>Bacilli</taxon>
        <taxon>Bacillales</taxon>
        <taxon>Bacillaceae</taxon>
        <taxon>Metabacillus</taxon>
    </lineage>
</organism>
<evidence type="ECO:0000313" key="2">
    <source>
        <dbReference type="EMBL" id="TXC92888.1"/>
    </source>
</evidence>
<keyword evidence="1" id="KW-0812">Transmembrane</keyword>
<accession>A0A5C6W8X2</accession>
<dbReference type="EMBL" id="VOQF01000001">
    <property type="protein sequence ID" value="TXC92888.1"/>
    <property type="molecule type" value="Genomic_DNA"/>
</dbReference>